<dbReference type="AlphaFoldDB" id="A0A4U8YLG5"/>
<evidence type="ECO:0000256" key="5">
    <source>
        <dbReference type="ARBA" id="ARBA00022679"/>
    </source>
</evidence>
<dbReference type="CDD" id="cd00082">
    <property type="entry name" value="HisKA"/>
    <property type="match status" value="1"/>
</dbReference>
<dbReference type="SUPFAM" id="SSF55874">
    <property type="entry name" value="ATPase domain of HSP90 chaperone/DNA topoisomerase II/histidine kinase"/>
    <property type="match status" value="1"/>
</dbReference>
<dbReference type="Pfam" id="PF00512">
    <property type="entry name" value="HisKA"/>
    <property type="match status" value="1"/>
</dbReference>
<dbReference type="InterPro" id="IPR050428">
    <property type="entry name" value="TCS_sensor_his_kinase"/>
</dbReference>
<dbReference type="GO" id="GO:0005886">
    <property type="term" value="C:plasma membrane"/>
    <property type="evidence" value="ECO:0007669"/>
    <property type="project" value="TreeGrafter"/>
</dbReference>
<evidence type="ECO:0000256" key="8">
    <source>
        <dbReference type="ARBA" id="ARBA00022989"/>
    </source>
</evidence>
<feature type="transmembrane region" description="Helical" evidence="11">
    <location>
        <begin position="170"/>
        <end position="189"/>
    </location>
</feature>
<keyword evidence="4" id="KW-0597">Phosphoprotein</keyword>
<dbReference type="Pfam" id="PF00672">
    <property type="entry name" value="HAMP"/>
    <property type="match status" value="1"/>
</dbReference>
<accession>A0A4U8YLG5</accession>
<comment type="catalytic activity">
    <reaction evidence="1">
        <text>ATP + protein L-histidine = ADP + protein N-phospho-L-histidine.</text>
        <dbReference type="EC" id="2.7.13.3"/>
    </reaction>
</comment>
<dbReference type="CDD" id="cd00075">
    <property type="entry name" value="HATPase"/>
    <property type="match status" value="1"/>
</dbReference>
<dbReference type="FunFam" id="3.30.565.10:FF:000006">
    <property type="entry name" value="Sensor histidine kinase WalK"/>
    <property type="match status" value="1"/>
</dbReference>
<evidence type="ECO:0000313" key="15">
    <source>
        <dbReference type="Proteomes" id="UP000507962"/>
    </source>
</evidence>
<dbReference type="SMART" id="SM00388">
    <property type="entry name" value="HisKA"/>
    <property type="match status" value="1"/>
</dbReference>
<name>A0A4U8YLG5_9BACT</name>
<dbReference type="InterPro" id="IPR036890">
    <property type="entry name" value="HATPase_C_sf"/>
</dbReference>
<evidence type="ECO:0000256" key="9">
    <source>
        <dbReference type="ARBA" id="ARBA00023012"/>
    </source>
</evidence>
<dbReference type="InterPro" id="IPR036097">
    <property type="entry name" value="HisK_dim/P_sf"/>
</dbReference>
<keyword evidence="10 11" id="KW-0472">Membrane</keyword>
<dbReference type="SUPFAM" id="SSF47384">
    <property type="entry name" value="Homodimeric domain of signal transducing histidine kinase"/>
    <property type="match status" value="1"/>
</dbReference>
<protein>
    <recommendedName>
        <fullName evidence="3">histidine kinase</fullName>
        <ecNumber evidence="3">2.7.13.3</ecNumber>
    </recommendedName>
</protein>
<dbReference type="Gene3D" id="6.10.340.10">
    <property type="match status" value="1"/>
</dbReference>
<dbReference type="Gene3D" id="3.30.565.10">
    <property type="entry name" value="Histidine kinase-like ATPase, C-terminal domain"/>
    <property type="match status" value="1"/>
</dbReference>
<dbReference type="InterPro" id="IPR005467">
    <property type="entry name" value="His_kinase_dom"/>
</dbReference>
<dbReference type="Pfam" id="PF02518">
    <property type="entry name" value="HATPase_c"/>
    <property type="match status" value="1"/>
</dbReference>
<dbReference type="InterPro" id="IPR003660">
    <property type="entry name" value="HAMP_dom"/>
</dbReference>
<evidence type="ECO:0000256" key="3">
    <source>
        <dbReference type="ARBA" id="ARBA00012438"/>
    </source>
</evidence>
<dbReference type="InterPro" id="IPR003594">
    <property type="entry name" value="HATPase_dom"/>
</dbReference>
<dbReference type="SMART" id="SM00387">
    <property type="entry name" value="HATPase_c"/>
    <property type="match status" value="1"/>
</dbReference>
<dbReference type="PROSITE" id="PS50109">
    <property type="entry name" value="HIS_KIN"/>
    <property type="match status" value="1"/>
</dbReference>
<evidence type="ECO:0000256" key="4">
    <source>
        <dbReference type="ARBA" id="ARBA00022553"/>
    </source>
</evidence>
<keyword evidence="8 11" id="KW-1133">Transmembrane helix</keyword>
<keyword evidence="15" id="KW-1185">Reference proteome</keyword>
<feature type="domain" description="Histidine kinase" evidence="12">
    <location>
        <begin position="252"/>
        <end position="464"/>
    </location>
</feature>
<evidence type="ECO:0000256" key="10">
    <source>
        <dbReference type="ARBA" id="ARBA00023136"/>
    </source>
</evidence>
<dbReference type="InterPro" id="IPR003661">
    <property type="entry name" value="HisK_dim/P_dom"/>
</dbReference>
<evidence type="ECO:0000256" key="1">
    <source>
        <dbReference type="ARBA" id="ARBA00000085"/>
    </source>
</evidence>
<proteinExistence type="predicted"/>
<evidence type="ECO:0000256" key="11">
    <source>
        <dbReference type="SAM" id="Phobius"/>
    </source>
</evidence>
<evidence type="ECO:0000259" key="13">
    <source>
        <dbReference type="PROSITE" id="PS50885"/>
    </source>
</evidence>
<dbReference type="RefSeq" id="WP_180140621.1">
    <property type="nucleotide sequence ID" value="NZ_CAADHO010000003.1"/>
</dbReference>
<dbReference type="CDD" id="cd06225">
    <property type="entry name" value="HAMP"/>
    <property type="match status" value="1"/>
</dbReference>
<evidence type="ECO:0000259" key="12">
    <source>
        <dbReference type="PROSITE" id="PS50109"/>
    </source>
</evidence>
<keyword evidence="9" id="KW-0902">Two-component regulatory system</keyword>
<dbReference type="PROSITE" id="PS50885">
    <property type="entry name" value="HAMP"/>
    <property type="match status" value="1"/>
</dbReference>
<gene>
    <name evidence="14" type="ORF">MSL71_24430</name>
</gene>
<dbReference type="InterPro" id="IPR004358">
    <property type="entry name" value="Sig_transdc_His_kin-like_C"/>
</dbReference>
<feature type="transmembrane region" description="Helical" evidence="11">
    <location>
        <begin position="20"/>
        <end position="40"/>
    </location>
</feature>
<feature type="domain" description="HAMP" evidence="13">
    <location>
        <begin position="191"/>
        <end position="244"/>
    </location>
</feature>
<dbReference type="PANTHER" id="PTHR45436:SF5">
    <property type="entry name" value="SENSOR HISTIDINE KINASE TRCS"/>
    <property type="match status" value="1"/>
</dbReference>
<dbReference type="GO" id="GO:0000155">
    <property type="term" value="F:phosphorelay sensor kinase activity"/>
    <property type="evidence" value="ECO:0007669"/>
    <property type="project" value="InterPro"/>
</dbReference>
<dbReference type="PRINTS" id="PR00344">
    <property type="entry name" value="BCTRLSENSOR"/>
</dbReference>
<sequence>MSLKRLRNITRTLGFRVGAWYSAIFIGSSALMFVLAYLFLGATLRSQDYEEIRLELREVQTLYDIGGVSALNRYVDQLGSERRSRPLFIRVADRDNHTRHIFSQGSWEDFDLTLLSHGCSDCQGWQTLSCRKGTYVLDVLSGPLTKRGNRVQVGMSSQRRQEILSQFRRIFLVVMIPLFALGLGGGLFLSRRTLRPIRDIIKTVRSIDAGTMEARVPRTRTGDELDELAGLFNSMLDSIHGLIIRMENSLDDVAHDLRTPMTRLRNVSEMALREGGDPELLRQALEKGIEESDRILSLLTTLMDVSEAETGMLRITPRETDLTELIETIVEMYRFVAEEKTVEIDATIEQGLVASVDPHRLSQALANILDNAVKFTPEGKRVGITARRDADTVRIDILDAGPGIPSEDIPRIWDRLFRGDRSRSEKGLGLGLSLVRGIVAAHHGEIHVESREGEGATFTVILHP</sequence>
<dbReference type="PANTHER" id="PTHR45436">
    <property type="entry name" value="SENSOR HISTIDINE KINASE YKOH"/>
    <property type="match status" value="1"/>
</dbReference>
<dbReference type="SMART" id="SM00304">
    <property type="entry name" value="HAMP"/>
    <property type="match status" value="1"/>
</dbReference>
<comment type="subcellular location">
    <subcellularLocation>
        <location evidence="2">Membrane</location>
    </subcellularLocation>
</comment>
<dbReference type="EMBL" id="CAADHO010000003">
    <property type="protein sequence ID" value="VFQ44786.1"/>
    <property type="molecule type" value="Genomic_DNA"/>
</dbReference>
<dbReference type="Gene3D" id="1.10.287.130">
    <property type="match status" value="1"/>
</dbReference>
<evidence type="ECO:0000256" key="2">
    <source>
        <dbReference type="ARBA" id="ARBA00004370"/>
    </source>
</evidence>
<dbReference type="Proteomes" id="UP000507962">
    <property type="component" value="Unassembled WGS sequence"/>
</dbReference>
<evidence type="ECO:0000313" key="14">
    <source>
        <dbReference type="EMBL" id="VFQ44786.1"/>
    </source>
</evidence>
<dbReference type="EC" id="2.7.13.3" evidence="3"/>
<keyword evidence="5" id="KW-0808">Transferase</keyword>
<organism evidence="14 15">
    <name type="scientific">Desulfoluna butyratoxydans</name>
    <dbReference type="NCBI Taxonomy" id="231438"/>
    <lineage>
        <taxon>Bacteria</taxon>
        <taxon>Pseudomonadati</taxon>
        <taxon>Thermodesulfobacteriota</taxon>
        <taxon>Desulfobacteria</taxon>
        <taxon>Desulfobacterales</taxon>
        <taxon>Desulfolunaceae</taxon>
        <taxon>Desulfoluna</taxon>
    </lineage>
</organism>
<evidence type="ECO:0000256" key="6">
    <source>
        <dbReference type="ARBA" id="ARBA00022692"/>
    </source>
</evidence>
<reference evidence="14 15" key="1">
    <citation type="submission" date="2019-03" db="EMBL/GenBank/DDBJ databases">
        <authorList>
            <person name="Nijsse B."/>
        </authorList>
    </citation>
    <scope>NUCLEOTIDE SEQUENCE [LARGE SCALE GENOMIC DNA]</scope>
    <source>
        <strain evidence="14">Desulfoluna butyratoxydans MSL71</strain>
    </source>
</reference>
<evidence type="ECO:0000256" key="7">
    <source>
        <dbReference type="ARBA" id="ARBA00022777"/>
    </source>
</evidence>
<keyword evidence="6 11" id="KW-0812">Transmembrane</keyword>
<dbReference type="SUPFAM" id="SSF158472">
    <property type="entry name" value="HAMP domain-like"/>
    <property type="match status" value="1"/>
</dbReference>
<keyword evidence="7 14" id="KW-0418">Kinase</keyword>